<evidence type="ECO:0000259" key="2">
    <source>
        <dbReference type="Pfam" id="PF14341"/>
    </source>
</evidence>
<dbReference type="EMBL" id="FOGN01000010">
    <property type="protein sequence ID" value="SES36519.1"/>
    <property type="molecule type" value="Genomic_DNA"/>
</dbReference>
<accession>A0A031M7T1</accession>
<dbReference type="AlphaFoldDB" id="A0A031M7T1"/>
<dbReference type="RefSeq" id="WP_036992946.1">
    <property type="nucleotide sequence ID" value="NZ_FOGN01000010.1"/>
</dbReference>
<keyword evidence="1" id="KW-0812">Transmembrane</keyword>
<evidence type="ECO:0000313" key="6">
    <source>
        <dbReference type="Proteomes" id="UP000186904"/>
    </source>
</evidence>
<dbReference type="EMBL" id="FOUA01000010">
    <property type="protein sequence ID" value="SFM38278.1"/>
    <property type="molecule type" value="Genomic_DNA"/>
</dbReference>
<evidence type="ECO:0000313" key="3">
    <source>
        <dbReference type="EMBL" id="SES36519.1"/>
    </source>
</evidence>
<keyword evidence="5" id="KW-1185">Reference proteome</keyword>
<dbReference type="InterPro" id="IPR025746">
    <property type="entry name" value="PilX_N_dom"/>
</dbReference>
<feature type="transmembrane region" description="Helical" evidence="1">
    <location>
        <begin position="12"/>
        <end position="33"/>
    </location>
</feature>
<keyword evidence="1" id="KW-1133">Transmembrane helix</keyword>
<evidence type="ECO:0000256" key="1">
    <source>
        <dbReference type="SAM" id="Phobius"/>
    </source>
</evidence>
<name>A0A031M7T1_9GAMM</name>
<reference evidence="5 6" key="1">
    <citation type="submission" date="2016-10" db="EMBL/GenBank/DDBJ databases">
        <authorList>
            <person name="de Groot N.N."/>
        </authorList>
    </citation>
    <scope>NUCLEOTIDE SEQUENCE [LARGE SCALE GENOMIC DNA]</scope>
    <source>
        <strain evidence="4 5">CGMCC 1.9095</strain>
        <strain evidence="3 6">DSM 22558</strain>
    </source>
</reference>
<proteinExistence type="predicted"/>
<dbReference type="Proteomes" id="UP000186599">
    <property type="component" value="Unassembled WGS sequence"/>
</dbReference>
<evidence type="ECO:0000313" key="5">
    <source>
        <dbReference type="Proteomes" id="UP000186599"/>
    </source>
</evidence>
<evidence type="ECO:0000313" key="4">
    <source>
        <dbReference type="EMBL" id="SFM38278.1"/>
    </source>
</evidence>
<organism evidence="4 5">
    <name type="scientific">Halopseudomonas bauzanensis</name>
    <dbReference type="NCBI Taxonomy" id="653930"/>
    <lineage>
        <taxon>Bacteria</taxon>
        <taxon>Pseudomonadati</taxon>
        <taxon>Pseudomonadota</taxon>
        <taxon>Gammaproteobacteria</taxon>
        <taxon>Pseudomonadales</taxon>
        <taxon>Pseudomonadaceae</taxon>
        <taxon>Halopseudomonas</taxon>
    </lineage>
</organism>
<dbReference type="Pfam" id="PF14341">
    <property type="entry name" value="PilX_N"/>
    <property type="match status" value="1"/>
</dbReference>
<protein>
    <submittedName>
        <fullName evidence="4">Type IV pilus assembly protein PilX</fullName>
    </submittedName>
</protein>
<dbReference type="Proteomes" id="UP000186904">
    <property type="component" value="Unassembled WGS sequence"/>
</dbReference>
<sequence length="166" mass="17479">MTSGNSHAAQAGSALVISMVLLLLTTLTALAGIRTSTGQERMAHNVKLKNDSFQAAESGMRHVEQQVRSNTLLLPLAICSQAACELPAPALDPDHRTAPGADWVAIPSSVAGNGMTAWYRIVRLGDSAIPANVTAAAPSTLYRISVVSHKGATRTVLESIYAFTRI</sequence>
<feature type="domain" description="Type 4 fimbrial biogenesis protein PilX N-terminal" evidence="2">
    <location>
        <begin position="11"/>
        <end position="61"/>
    </location>
</feature>
<keyword evidence="1" id="KW-0472">Membrane</keyword>
<gene>
    <name evidence="4" type="ORF">SAMN04487855_0029</name>
    <name evidence="3" type="ORF">SAMN05216589_0030</name>
</gene>
<dbReference type="STRING" id="653930.SAMN05216589_0030"/>
<dbReference type="OrthoDB" id="6887397at2"/>